<evidence type="ECO:0000313" key="2">
    <source>
        <dbReference type="Proteomes" id="UP001348369"/>
    </source>
</evidence>
<name>A0ACD4ZG88_9ACTN</name>
<dbReference type="Proteomes" id="UP001348369">
    <property type="component" value="Chromosome"/>
</dbReference>
<sequence>MKLGRKGLIVGAAAIVLLGGASLAVAQLTGFSEERADIDSAAVCKALGGGDDIVAALRDALPDASNYTFQDTDKVRSDPRNSSFNSDCSVWVDGKTALVTSAEMMRSDPPELWREGVVADNESLSAGQARDFSAGDSALSGDSFAAIYVPCVPSGTIPGGNYSLSVQVRAVQRSAAPADAAQQSLVKLVLSAAEHAHKQAKCDLPSKLPSEVPVISPASG</sequence>
<dbReference type="EMBL" id="CP109109">
    <property type="protein sequence ID" value="WSB97332.1"/>
    <property type="molecule type" value="Genomic_DNA"/>
</dbReference>
<organism evidence="1 2">
    <name type="scientific">Streptomyces scopuliridis</name>
    <dbReference type="NCBI Taxonomy" id="452529"/>
    <lineage>
        <taxon>Bacteria</taxon>
        <taxon>Bacillati</taxon>
        <taxon>Actinomycetota</taxon>
        <taxon>Actinomycetes</taxon>
        <taxon>Kitasatosporales</taxon>
        <taxon>Streptomycetaceae</taxon>
        <taxon>Streptomyces</taxon>
    </lineage>
</organism>
<proteinExistence type="predicted"/>
<evidence type="ECO:0000313" key="1">
    <source>
        <dbReference type="EMBL" id="WSB97332.1"/>
    </source>
</evidence>
<accession>A0ACD4ZG88</accession>
<reference evidence="1" key="1">
    <citation type="submission" date="2022-10" db="EMBL/GenBank/DDBJ databases">
        <title>The complete genomes of actinobacterial strains from the NBC collection.</title>
        <authorList>
            <person name="Joergensen T.S."/>
            <person name="Alvarez Arevalo M."/>
            <person name="Sterndorff E.B."/>
            <person name="Faurdal D."/>
            <person name="Vuksanovic O."/>
            <person name="Mourched A.-S."/>
            <person name="Charusanti P."/>
            <person name="Shaw S."/>
            <person name="Blin K."/>
            <person name="Weber T."/>
        </authorList>
    </citation>
    <scope>NUCLEOTIDE SEQUENCE</scope>
    <source>
        <strain evidence="1">NBC 01771</strain>
    </source>
</reference>
<gene>
    <name evidence="1" type="ORF">OG835_10115</name>
</gene>
<keyword evidence="2" id="KW-1185">Reference proteome</keyword>
<protein>
    <submittedName>
        <fullName evidence="1">Uncharacterized protein</fullName>
    </submittedName>
</protein>